<proteinExistence type="predicted"/>
<evidence type="ECO:0000313" key="1">
    <source>
        <dbReference type="EMBL" id="MBB4693376.1"/>
    </source>
</evidence>
<dbReference type="EMBL" id="JACHMF010000001">
    <property type="protein sequence ID" value="MBB4693376.1"/>
    <property type="molecule type" value="Genomic_DNA"/>
</dbReference>
<accession>A0A7W7CRH9</accession>
<keyword evidence="2" id="KW-1185">Reference proteome</keyword>
<protein>
    <submittedName>
        <fullName evidence="1">Uncharacterized protein</fullName>
    </submittedName>
</protein>
<name>A0A7W7CRH9_9ACTN</name>
<organism evidence="1 2">
    <name type="scientific">Paractinoplanes abujensis</name>
    <dbReference type="NCBI Taxonomy" id="882441"/>
    <lineage>
        <taxon>Bacteria</taxon>
        <taxon>Bacillati</taxon>
        <taxon>Actinomycetota</taxon>
        <taxon>Actinomycetes</taxon>
        <taxon>Micromonosporales</taxon>
        <taxon>Micromonosporaceae</taxon>
        <taxon>Paractinoplanes</taxon>
    </lineage>
</organism>
<comment type="caution">
    <text evidence="1">The sequence shown here is derived from an EMBL/GenBank/DDBJ whole genome shotgun (WGS) entry which is preliminary data.</text>
</comment>
<sequence>MLRTEYDSYAALVTRVGDTAGPSPDGRVQALAQGVRVLPVTDDARDAAGAALADDPDLAADANNLVQLTIRHMRAGEEFVARCCYVEADRHQQSYVWQENGVKRGLDVTAEDGRPGPERALNVALRLLGVDRGDHPDEATAVGLDTTWGPA</sequence>
<gene>
    <name evidence="1" type="ORF">BKA14_003524</name>
</gene>
<dbReference type="AlphaFoldDB" id="A0A7W7CRH9"/>
<reference evidence="1 2" key="1">
    <citation type="submission" date="2020-08" db="EMBL/GenBank/DDBJ databases">
        <title>Sequencing the genomes of 1000 actinobacteria strains.</title>
        <authorList>
            <person name="Klenk H.-P."/>
        </authorList>
    </citation>
    <scope>NUCLEOTIDE SEQUENCE [LARGE SCALE GENOMIC DNA]</scope>
    <source>
        <strain evidence="1 2">DSM 45518</strain>
    </source>
</reference>
<dbReference type="Proteomes" id="UP000542742">
    <property type="component" value="Unassembled WGS sequence"/>
</dbReference>
<dbReference type="RefSeq" id="WP_184952005.1">
    <property type="nucleotide sequence ID" value="NZ_BOMC01000080.1"/>
</dbReference>
<evidence type="ECO:0000313" key="2">
    <source>
        <dbReference type="Proteomes" id="UP000542742"/>
    </source>
</evidence>